<name>A0AAU7S3B3_9HYPH</name>
<dbReference type="Gene3D" id="3.20.20.60">
    <property type="entry name" value="Phosphoenolpyruvate-binding domains"/>
    <property type="match status" value="1"/>
</dbReference>
<dbReference type="RefSeq" id="WP_349961800.1">
    <property type="nucleotide sequence ID" value="NZ_CP157962.1"/>
</dbReference>
<accession>A0AAU7S3B3</accession>
<keyword evidence="1" id="KW-0614">Plasmid</keyword>
<protein>
    <submittedName>
        <fullName evidence="1">Isocitrate lyase/PEP mutase family protein</fullName>
    </submittedName>
</protein>
<keyword evidence="1" id="KW-0456">Lyase</keyword>
<dbReference type="InterPro" id="IPR040442">
    <property type="entry name" value="Pyrv_kinase-like_dom_sf"/>
</dbReference>
<dbReference type="PANTHER" id="PTHR42905:SF2">
    <property type="entry name" value="PHOSPHOENOLPYRUVATE CARBOXYLASE FAMILY PROTEIN"/>
    <property type="match status" value="1"/>
</dbReference>
<gene>
    <name evidence="1" type="ORF">ABM479_32380</name>
</gene>
<dbReference type="GO" id="GO:0016829">
    <property type="term" value="F:lyase activity"/>
    <property type="evidence" value="ECO:0007669"/>
    <property type="project" value="UniProtKB-KW"/>
</dbReference>
<reference evidence="1" key="1">
    <citation type="submission" date="2024-06" db="EMBL/GenBank/DDBJ databases">
        <authorList>
            <person name="Li T."/>
            <person name="Gao R."/>
        </authorList>
    </citation>
    <scope>NUCLEOTIDE SEQUENCE</scope>
    <source>
        <strain evidence="1">ZPR3</strain>
        <plasmid evidence="1">unnamed2</plasmid>
    </source>
</reference>
<evidence type="ECO:0000313" key="1">
    <source>
        <dbReference type="EMBL" id="XBT96935.1"/>
    </source>
</evidence>
<proteinExistence type="predicted"/>
<dbReference type="InterPro" id="IPR015813">
    <property type="entry name" value="Pyrv/PenolPyrv_kinase-like_dom"/>
</dbReference>
<dbReference type="AlphaFoldDB" id="A0AAU7S3B3"/>
<dbReference type="Pfam" id="PF13714">
    <property type="entry name" value="PEP_mutase"/>
    <property type="match status" value="1"/>
</dbReference>
<dbReference type="CDD" id="cd00377">
    <property type="entry name" value="ICL_PEPM"/>
    <property type="match status" value="1"/>
</dbReference>
<sequence>MKNAAERLRADISSGRLLQAPGAPDALTARLVEMAGFPAIYMTGFGATASRLGLPDIGLLTQTEMTTHARDMVRAVNIPVIADADTGYGGPANIVRTVEEYIQSGVAAIHLEDQQLPKRCGQRAGVRVIPADENVRRLRCTVEARGNNPMMLIARTDAIQSEGIGEAIRRARLYQDAGADLVFVDGIKKIAEVEAVSKGVVGPKVVSIVDGNETTALTAGDLEDMGFNIAFYALSALFSAVKAVRDTLGIIKSEGTPRSRADAMVSYAEFSAVTGLAAYDALDDRFGWPEQK</sequence>
<geneLocation type="plasmid" evidence="1">
    <name>unnamed2</name>
</geneLocation>
<organism evidence="1">
    <name type="scientific">Rhizobium sp. ZPR3</name>
    <dbReference type="NCBI Taxonomy" id="3158967"/>
    <lineage>
        <taxon>Bacteria</taxon>
        <taxon>Pseudomonadati</taxon>
        <taxon>Pseudomonadota</taxon>
        <taxon>Alphaproteobacteria</taxon>
        <taxon>Hyphomicrobiales</taxon>
        <taxon>Rhizobiaceae</taxon>
        <taxon>Rhizobium/Agrobacterium group</taxon>
        <taxon>Rhizobium</taxon>
    </lineage>
</organism>
<dbReference type="InterPro" id="IPR039556">
    <property type="entry name" value="ICL/PEPM"/>
</dbReference>
<dbReference type="SUPFAM" id="SSF51621">
    <property type="entry name" value="Phosphoenolpyruvate/pyruvate domain"/>
    <property type="match status" value="1"/>
</dbReference>
<dbReference type="EMBL" id="CP157962">
    <property type="protein sequence ID" value="XBT96935.1"/>
    <property type="molecule type" value="Genomic_DNA"/>
</dbReference>
<dbReference type="PANTHER" id="PTHR42905">
    <property type="entry name" value="PHOSPHOENOLPYRUVATE CARBOXYLASE"/>
    <property type="match status" value="1"/>
</dbReference>